<dbReference type="Proteomes" id="UP000012065">
    <property type="component" value="Unassembled WGS sequence"/>
</dbReference>
<dbReference type="AlphaFoldDB" id="M5BXP3"/>
<evidence type="ECO:0000313" key="3">
    <source>
        <dbReference type="Proteomes" id="UP000012065"/>
    </source>
</evidence>
<protein>
    <submittedName>
        <fullName evidence="2">Uncharacterized protein</fullName>
    </submittedName>
</protein>
<feature type="region of interest" description="Disordered" evidence="1">
    <location>
        <begin position="14"/>
        <end position="50"/>
    </location>
</feature>
<proteinExistence type="predicted"/>
<name>M5BXP3_THACB</name>
<organism evidence="2 3">
    <name type="scientific">Thanatephorus cucumeris (strain AG1-IB / isolate 7/3/14)</name>
    <name type="common">Lettuce bottom rot fungus</name>
    <name type="synonym">Rhizoctonia solani</name>
    <dbReference type="NCBI Taxonomy" id="1108050"/>
    <lineage>
        <taxon>Eukaryota</taxon>
        <taxon>Fungi</taxon>
        <taxon>Dikarya</taxon>
        <taxon>Basidiomycota</taxon>
        <taxon>Agaricomycotina</taxon>
        <taxon>Agaricomycetes</taxon>
        <taxon>Cantharellales</taxon>
        <taxon>Ceratobasidiaceae</taxon>
        <taxon>Rhizoctonia</taxon>
        <taxon>Rhizoctonia solani AG-1</taxon>
    </lineage>
</organism>
<reference evidence="2 3" key="1">
    <citation type="journal article" date="2013" name="J. Biotechnol.">
        <title>Establishment and interpretation of the genome sequence of the phytopathogenic fungus Rhizoctonia solani AG1-IB isolate 7/3/14.</title>
        <authorList>
            <person name="Wibberg D.W."/>
            <person name="Jelonek L.J."/>
            <person name="Rupp O.R."/>
            <person name="Hennig M.H."/>
            <person name="Eikmeyer F.E."/>
            <person name="Goesmann A.G."/>
            <person name="Hartmann A.H."/>
            <person name="Borriss R.B."/>
            <person name="Grosch R.G."/>
            <person name="Puehler A.P."/>
            <person name="Schlueter A.S."/>
        </authorList>
    </citation>
    <scope>NUCLEOTIDE SEQUENCE [LARGE SCALE GENOMIC DNA]</scope>
    <source>
        <strain evidence="3">AG1-IB / isolate 7/3/14</strain>
    </source>
</reference>
<dbReference type="HOGENOM" id="CLU_2591443_0_0_1"/>
<feature type="compositionally biased region" description="Polar residues" evidence="1">
    <location>
        <begin position="34"/>
        <end position="45"/>
    </location>
</feature>
<comment type="caution">
    <text evidence="2">The sequence shown here is derived from an EMBL/GenBank/DDBJ whole genome shotgun (WGS) entry which is preliminary data.</text>
</comment>
<evidence type="ECO:0000313" key="2">
    <source>
        <dbReference type="EMBL" id="CCO31375.1"/>
    </source>
</evidence>
<sequence>MAAHDVLPALAIHITPSTNPLPSPVRTGDPRLRSPSTPLARSTPTRRVAHVPSLTPLITRETLKELDLEAILRNPQLRKT</sequence>
<dbReference type="EMBL" id="CAOJ01008035">
    <property type="protein sequence ID" value="CCO31375.1"/>
    <property type="molecule type" value="Genomic_DNA"/>
</dbReference>
<gene>
    <name evidence="2" type="ORF">BN14_05415</name>
</gene>
<accession>M5BXP3</accession>
<evidence type="ECO:0000256" key="1">
    <source>
        <dbReference type="SAM" id="MobiDB-lite"/>
    </source>
</evidence>